<proteinExistence type="predicted"/>
<keyword evidence="6" id="KW-1185">Reference proteome</keyword>
<dbReference type="PANTHER" id="PTHR43861">
    <property type="entry name" value="TRANS-ACONITATE 2-METHYLTRANSFERASE-RELATED"/>
    <property type="match status" value="1"/>
</dbReference>
<evidence type="ECO:0000256" key="3">
    <source>
        <dbReference type="SAM" id="SignalP"/>
    </source>
</evidence>
<dbReference type="GO" id="GO:0032259">
    <property type="term" value="P:methylation"/>
    <property type="evidence" value="ECO:0007669"/>
    <property type="project" value="UniProtKB-KW"/>
</dbReference>
<dbReference type="EMBL" id="JAATIT010000004">
    <property type="protein sequence ID" value="NJB90950.1"/>
    <property type="molecule type" value="Genomic_DNA"/>
</dbReference>
<keyword evidence="5" id="KW-0489">Methyltransferase</keyword>
<evidence type="ECO:0000313" key="6">
    <source>
        <dbReference type="Proteomes" id="UP000535078"/>
    </source>
</evidence>
<dbReference type="AlphaFoldDB" id="A0A7X6B9L0"/>
<dbReference type="Gene3D" id="3.40.50.150">
    <property type="entry name" value="Vaccinia Virus protein VP39"/>
    <property type="match status" value="1"/>
</dbReference>
<evidence type="ECO:0000313" key="5">
    <source>
        <dbReference type="EMBL" id="NJB90950.1"/>
    </source>
</evidence>
<dbReference type="Pfam" id="PF13649">
    <property type="entry name" value="Methyltransf_25"/>
    <property type="match status" value="1"/>
</dbReference>
<dbReference type="GO" id="GO:0008168">
    <property type="term" value="F:methyltransferase activity"/>
    <property type="evidence" value="ECO:0007669"/>
    <property type="project" value="UniProtKB-KW"/>
</dbReference>
<dbReference type="PROSITE" id="PS51257">
    <property type="entry name" value="PROKAR_LIPOPROTEIN"/>
    <property type="match status" value="1"/>
</dbReference>
<protein>
    <submittedName>
        <fullName evidence="5">SAM-dependent methyltransferase</fullName>
    </submittedName>
</protein>
<name>A0A7X6B9L0_9SPHN</name>
<feature type="signal peptide" evidence="3">
    <location>
        <begin position="1"/>
        <end position="21"/>
    </location>
</feature>
<evidence type="ECO:0000256" key="2">
    <source>
        <dbReference type="SAM" id="MobiDB-lite"/>
    </source>
</evidence>
<comment type="caution">
    <text evidence="5">The sequence shown here is derived from an EMBL/GenBank/DDBJ whole genome shotgun (WGS) entry which is preliminary data.</text>
</comment>
<keyword evidence="1 5" id="KW-0808">Transferase</keyword>
<dbReference type="Proteomes" id="UP000535078">
    <property type="component" value="Unassembled WGS sequence"/>
</dbReference>
<reference evidence="5 6" key="1">
    <citation type="submission" date="2020-03" db="EMBL/GenBank/DDBJ databases">
        <title>Genomic Encyclopedia of Type Strains, Phase IV (KMG-IV): sequencing the most valuable type-strain genomes for metagenomic binning, comparative biology and taxonomic classification.</title>
        <authorList>
            <person name="Goeker M."/>
        </authorList>
    </citation>
    <scope>NUCLEOTIDE SEQUENCE [LARGE SCALE GENOMIC DNA]</scope>
    <source>
        <strain evidence="5 6">DSM 25229</strain>
    </source>
</reference>
<feature type="domain" description="Methyltransferase" evidence="4">
    <location>
        <begin position="78"/>
        <end position="174"/>
    </location>
</feature>
<feature type="chain" id="PRO_5031156473" evidence="3">
    <location>
        <begin position="22"/>
        <end position="240"/>
    </location>
</feature>
<dbReference type="RefSeq" id="WP_167922314.1">
    <property type="nucleotide sequence ID" value="NZ_JAATIT010000004.1"/>
</dbReference>
<feature type="compositionally biased region" description="Basic and acidic residues" evidence="2">
    <location>
        <begin position="52"/>
        <end position="61"/>
    </location>
</feature>
<feature type="region of interest" description="Disordered" evidence="2">
    <location>
        <begin position="28"/>
        <end position="61"/>
    </location>
</feature>
<evidence type="ECO:0000259" key="4">
    <source>
        <dbReference type="Pfam" id="PF13649"/>
    </source>
</evidence>
<organism evidence="5 6">
    <name type="scientific">Sphingopyxis italica</name>
    <dbReference type="NCBI Taxonomy" id="1129133"/>
    <lineage>
        <taxon>Bacteria</taxon>
        <taxon>Pseudomonadati</taxon>
        <taxon>Pseudomonadota</taxon>
        <taxon>Alphaproteobacteria</taxon>
        <taxon>Sphingomonadales</taxon>
        <taxon>Sphingomonadaceae</taxon>
        <taxon>Sphingopyxis</taxon>
    </lineage>
</organism>
<dbReference type="CDD" id="cd02440">
    <property type="entry name" value="AdoMet_MTases"/>
    <property type="match status" value="1"/>
</dbReference>
<dbReference type="InterPro" id="IPR041698">
    <property type="entry name" value="Methyltransf_25"/>
</dbReference>
<evidence type="ECO:0000256" key="1">
    <source>
        <dbReference type="ARBA" id="ARBA00022679"/>
    </source>
</evidence>
<dbReference type="InterPro" id="IPR029063">
    <property type="entry name" value="SAM-dependent_MTases_sf"/>
</dbReference>
<accession>A0A7X6B9L0</accession>
<dbReference type="SUPFAM" id="SSF53335">
    <property type="entry name" value="S-adenosyl-L-methionine-dependent methyltransferases"/>
    <property type="match status" value="1"/>
</dbReference>
<sequence>MKRAALVLALALMPLLGGCDAPWGDDSDRATSARDFPPADRPVAPTVSTKWSTEEARDRVNEAEDVMDSADVRPGMTVADIGAGDGYYTVRLAQRVGANGRVLAQDIMPEVIERLADRVARERLDNVSLKLGAVDDPRLPAASFDRVFMVHMYHEIGEPYAFLWRLRPALRKGGQVIVVDGDRPIAQHGTPFRLLVCEFQAVGYKLVSYDDKQHAGGYLARFVPAGKRPEPEAIKVCDNP</sequence>
<keyword evidence="3" id="KW-0732">Signal</keyword>
<gene>
    <name evidence="5" type="ORF">GGR90_003152</name>
</gene>